<accession>A0A0X1KMY7</accession>
<reference evidence="1 2" key="1">
    <citation type="submission" date="2014-01" db="EMBL/GenBank/DDBJ databases">
        <title>Genome sequencing of Thermococcus guaymasensis.</title>
        <authorList>
            <person name="Zhang X."/>
            <person name="Alvare G."/>
            <person name="Fristensky B."/>
            <person name="Chen L."/>
            <person name="Suen T."/>
            <person name="Chen Q."/>
            <person name="Ma K."/>
        </authorList>
    </citation>
    <scope>NUCLEOTIDE SEQUENCE [LARGE SCALE GENOMIC DNA]</scope>
    <source>
        <strain evidence="1 2">DSM 11113</strain>
    </source>
</reference>
<dbReference type="Gene3D" id="1.25.40.10">
    <property type="entry name" value="Tetratricopeptide repeat domain"/>
    <property type="match status" value="1"/>
</dbReference>
<dbReference type="Proteomes" id="UP000062043">
    <property type="component" value="Chromosome"/>
</dbReference>
<sequence>MERIEEYVRRDRVPDVVRFIINEENGIVKVELLAELLKRVTTLEDYQYVKGELMKCRYEVPDRKTKALVLSIIGEALFSSGDEKEGIKFFKEAMSVARSIGIEKWRAEALIGVALNMVRAGFYEDAFYLFIDAFEAVSAVKKRESVSAIRLFRKLGDSMIFSLEWVDSGEWAVEFLRSASEAYAEGGLEILSRNAEAKAVLIERAVEGDVGLLRRILAEDWLDGAVIMARYMPPEKRGSAFLEISFWLLANEKKNLGQQVFEDALSLLSRFRASDDYLTTIAFDFAKLGYPDLAMRLTKLIRSKEMLSKVLSRVALEYFRQGDEFMAKTIILAIPDETIKNKLLQQIGGGSNVGYEQGLPITRG</sequence>
<dbReference type="InterPro" id="IPR011990">
    <property type="entry name" value="TPR-like_helical_dom_sf"/>
</dbReference>
<dbReference type="STRING" id="1432656.X802_10845"/>
<dbReference type="AlphaFoldDB" id="A0A0X1KMY7"/>
<evidence type="ECO:0000313" key="2">
    <source>
        <dbReference type="Proteomes" id="UP000062043"/>
    </source>
</evidence>
<dbReference type="KEGG" id="tgy:X802_10845"/>
<organism evidence="1 2">
    <name type="scientific">Thermococcus guaymasensis DSM 11113</name>
    <dbReference type="NCBI Taxonomy" id="1432656"/>
    <lineage>
        <taxon>Archaea</taxon>
        <taxon>Methanobacteriati</taxon>
        <taxon>Methanobacteriota</taxon>
        <taxon>Thermococci</taxon>
        <taxon>Thermococcales</taxon>
        <taxon>Thermococcaceae</taxon>
        <taxon>Thermococcus</taxon>
    </lineage>
</organism>
<dbReference type="SUPFAM" id="SSF48452">
    <property type="entry name" value="TPR-like"/>
    <property type="match status" value="1"/>
</dbReference>
<gene>
    <name evidence="1" type="ORF">X802_10845</name>
</gene>
<protein>
    <submittedName>
        <fullName evidence="1">Uncharacterized protein</fullName>
    </submittedName>
</protein>
<name>A0A0X1KMY7_9EURY</name>
<dbReference type="EMBL" id="CP007140">
    <property type="protein sequence ID" value="AJC72595.1"/>
    <property type="molecule type" value="Genomic_DNA"/>
</dbReference>
<keyword evidence="2" id="KW-1185">Reference proteome</keyword>
<evidence type="ECO:0000313" key="1">
    <source>
        <dbReference type="EMBL" id="AJC72595.1"/>
    </source>
</evidence>
<proteinExistence type="predicted"/>
<dbReference type="OrthoDB" id="96942at2157"/>
<dbReference type="PATRIC" id="fig|1432656.3.peg.2124"/>